<keyword evidence="3" id="KW-1185">Reference proteome</keyword>
<sequence>MLTIIEKAQKEISETGSLSVAARQQLWLALGPAEVNEQHPGPLTEAVRKRAQLALACGKKVSRVWNAYDAEDKRPQALLRKISAYLEGKYTAEELDQLLSKTDFMSLIDEERYSNAPLAALAAWNGAVTALYDEPLLSPDHIGCREEDLDFYDWDAAWCAAVAWAGRDEDASTGKQRVEEMKFWAWYLEQAAALLGEEGYRFPKKEIRRFQEQQEPPRPVPEQADLEDFVRYMGLGELLYCAWQARDHCYVIWTVKRSMKARCPECGAEITQPKFWYGGNYLDDAFPNNGPAIRLLVKIPWLSYPNHPDANCRIIEEESINVKAAWKRYLAVPGRPKEFLEELKRRRVNSYNIGEAFTSLNEQTDYHHCQIIPPDIQGIRWIDPEMEEMEIDLAAFGPHVYFQNHTLEEYCRCYPDRVQTEEDGTLLLTMDRHWVRCERDENGALTRVILRSRFMVRFDRNAEAAVKAKLLHENQSAALGEVLGCSDREVVRMPWEELRSRLSGLTRPQALAAQKKLRDNGLLCDLLPIPRRV</sequence>
<reference evidence="2 3" key="1">
    <citation type="journal article" date="2021" name="Sci. Rep.">
        <title>The distribution of antibiotic resistance genes in chicken gut microbiota commensals.</title>
        <authorList>
            <person name="Juricova H."/>
            <person name="Matiasovicova J."/>
            <person name="Kubasova T."/>
            <person name="Cejkova D."/>
            <person name="Rychlik I."/>
        </authorList>
    </citation>
    <scope>NUCLEOTIDE SEQUENCE [LARGE SCALE GENOMIC DNA]</scope>
    <source>
        <strain evidence="2 3">An564</strain>
    </source>
</reference>
<dbReference type="Pfam" id="PF14423">
    <property type="entry name" value="Imm5"/>
    <property type="match status" value="1"/>
</dbReference>
<protein>
    <recommendedName>
        <fullName evidence="1">Immunity protein Imm5 domain-containing protein</fullName>
    </recommendedName>
</protein>
<proteinExistence type="predicted"/>
<accession>A0ABS2GNR3</accession>
<evidence type="ECO:0000313" key="3">
    <source>
        <dbReference type="Proteomes" id="UP000724149"/>
    </source>
</evidence>
<dbReference type="Proteomes" id="UP000724149">
    <property type="component" value="Unassembled WGS sequence"/>
</dbReference>
<dbReference type="EMBL" id="JACSNR010000004">
    <property type="protein sequence ID" value="MBM6923120.1"/>
    <property type="molecule type" value="Genomic_DNA"/>
</dbReference>
<dbReference type="RefSeq" id="WP_204720378.1">
    <property type="nucleotide sequence ID" value="NZ_JACSNR010000004.1"/>
</dbReference>
<comment type="caution">
    <text evidence="2">The sequence shown here is derived from an EMBL/GenBank/DDBJ whole genome shotgun (WGS) entry which is preliminary data.</text>
</comment>
<dbReference type="InterPro" id="IPR025675">
    <property type="entry name" value="Imm5"/>
</dbReference>
<name>A0ABS2GNR3_9FIRM</name>
<organism evidence="2 3">
    <name type="scientific">Hydrogenoanaerobacterium saccharovorans</name>
    <dbReference type="NCBI Taxonomy" id="474960"/>
    <lineage>
        <taxon>Bacteria</taxon>
        <taxon>Bacillati</taxon>
        <taxon>Bacillota</taxon>
        <taxon>Clostridia</taxon>
        <taxon>Eubacteriales</taxon>
        <taxon>Oscillospiraceae</taxon>
        <taxon>Hydrogenoanaerobacterium</taxon>
    </lineage>
</organism>
<evidence type="ECO:0000259" key="1">
    <source>
        <dbReference type="Pfam" id="PF14423"/>
    </source>
</evidence>
<gene>
    <name evidence="2" type="ORF">H9X81_05355</name>
</gene>
<evidence type="ECO:0000313" key="2">
    <source>
        <dbReference type="EMBL" id="MBM6923120.1"/>
    </source>
</evidence>
<feature type="domain" description="Immunity protein Imm5" evidence="1">
    <location>
        <begin position="5"/>
        <end position="191"/>
    </location>
</feature>